<feature type="region of interest" description="Disordered" evidence="1">
    <location>
        <begin position="1"/>
        <end position="81"/>
    </location>
</feature>
<dbReference type="Proteomes" id="UP000045706">
    <property type="component" value="Unassembled WGS sequence"/>
</dbReference>
<reference evidence="3" key="1">
    <citation type="submission" date="2015-05" db="EMBL/GenBank/DDBJ databases">
        <authorList>
            <person name="Fogelqvist Johan"/>
        </authorList>
    </citation>
    <scope>NUCLEOTIDE SEQUENCE [LARGE SCALE GENOMIC DNA]</scope>
</reference>
<accession>A0A0G4NB43</accession>
<evidence type="ECO:0000313" key="2">
    <source>
        <dbReference type="EMBL" id="CRK43702.1"/>
    </source>
</evidence>
<evidence type="ECO:0000256" key="1">
    <source>
        <dbReference type="SAM" id="MobiDB-lite"/>
    </source>
</evidence>
<organism evidence="2 3">
    <name type="scientific">Verticillium longisporum</name>
    <name type="common">Verticillium dahliae var. longisporum</name>
    <dbReference type="NCBI Taxonomy" id="100787"/>
    <lineage>
        <taxon>Eukaryota</taxon>
        <taxon>Fungi</taxon>
        <taxon>Dikarya</taxon>
        <taxon>Ascomycota</taxon>
        <taxon>Pezizomycotina</taxon>
        <taxon>Sordariomycetes</taxon>
        <taxon>Hypocreomycetidae</taxon>
        <taxon>Glomerellales</taxon>
        <taxon>Plectosphaerellaceae</taxon>
        <taxon>Verticillium</taxon>
    </lineage>
</organism>
<sequence>EARWSCAEARAGYTKDDRRGGGAPQYDAAGLWQREPQREGNSSNLGDGNEERIPHAGRGGRGERGRHLAGAVGARARGGEAKVRQLLRAPQCPTSRGQPRPCGRMAVFLSLTELPVTSYAKTATWKSPWTDLISCPDGRAGMRRSHESWM</sequence>
<dbReference type="AlphaFoldDB" id="A0A0G4NB43"/>
<evidence type="ECO:0000313" key="3">
    <source>
        <dbReference type="Proteomes" id="UP000045706"/>
    </source>
</evidence>
<gene>
    <name evidence="2" type="ORF">BN1723_016240</name>
</gene>
<dbReference type="EMBL" id="CVQI01033496">
    <property type="protein sequence ID" value="CRK43702.1"/>
    <property type="molecule type" value="Genomic_DNA"/>
</dbReference>
<feature type="compositionally biased region" description="Basic and acidic residues" evidence="1">
    <location>
        <begin position="49"/>
        <end position="66"/>
    </location>
</feature>
<name>A0A0G4NB43_VERLO</name>
<proteinExistence type="predicted"/>
<feature type="non-terminal residue" evidence="2">
    <location>
        <position position="1"/>
    </location>
</feature>
<protein>
    <submittedName>
        <fullName evidence="2">Uncharacterized protein</fullName>
    </submittedName>
</protein>